<feature type="region of interest" description="Disordered" evidence="1">
    <location>
        <begin position="57"/>
        <end position="91"/>
    </location>
</feature>
<dbReference type="AlphaFoldDB" id="A0A6J4IMW1"/>
<dbReference type="InterPro" id="IPR027381">
    <property type="entry name" value="LytR/CpsA/Psr_C"/>
</dbReference>
<accession>A0A6J4IMW1</accession>
<keyword evidence="2" id="KW-1133">Transmembrane helix</keyword>
<feature type="region of interest" description="Disordered" evidence="1">
    <location>
        <begin position="193"/>
        <end position="218"/>
    </location>
</feature>
<proteinExistence type="predicted"/>
<feature type="transmembrane region" description="Helical" evidence="2">
    <location>
        <begin position="20"/>
        <end position="41"/>
    </location>
</feature>
<dbReference type="Pfam" id="PF13399">
    <property type="entry name" value="LytR_C"/>
    <property type="match status" value="1"/>
</dbReference>
<evidence type="ECO:0000256" key="2">
    <source>
        <dbReference type="SAM" id="Phobius"/>
    </source>
</evidence>
<organism evidence="4">
    <name type="scientific">uncultured Acidimicrobiales bacterium</name>
    <dbReference type="NCBI Taxonomy" id="310071"/>
    <lineage>
        <taxon>Bacteria</taxon>
        <taxon>Bacillati</taxon>
        <taxon>Actinomycetota</taxon>
        <taxon>Acidimicrobiia</taxon>
        <taxon>Acidimicrobiales</taxon>
        <taxon>environmental samples</taxon>
    </lineage>
</organism>
<reference evidence="4" key="1">
    <citation type="submission" date="2020-02" db="EMBL/GenBank/DDBJ databases">
        <authorList>
            <person name="Meier V. D."/>
        </authorList>
    </citation>
    <scope>NUCLEOTIDE SEQUENCE</scope>
    <source>
        <strain evidence="4">AVDCRST_MAG50</strain>
    </source>
</reference>
<evidence type="ECO:0000313" key="4">
    <source>
        <dbReference type="EMBL" id="CAA9256994.1"/>
    </source>
</evidence>
<keyword evidence="2" id="KW-0812">Transmembrane</keyword>
<dbReference type="Gene3D" id="3.30.70.2390">
    <property type="match status" value="1"/>
</dbReference>
<protein>
    <recommendedName>
        <fullName evidence="3">LytR/CpsA/Psr regulator C-terminal domain-containing protein</fullName>
    </recommendedName>
</protein>
<dbReference type="EMBL" id="CADCTF010000122">
    <property type="protein sequence ID" value="CAA9256994.1"/>
    <property type="molecule type" value="Genomic_DNA"/>
</dbReference>
<feature type="domain" description="LytR/CpsA/Psr regulator C-terminal" evidence="3">
    <location>
        <begin position="94"/>
        <end position="186"/>
    </location>
</feature>
<gene>
    <name evidence="4" type="ORF">AVDCRST_MAG50-2658</name>
</gene>
<evidence type="ECO:0000256" key="1">
    <source>
        <dbReference type="SAM" id="MobiDB-lite"/>
    </source>
</evidence>
<sequence length="218" mass="21335">MSKAAHATDDGSLARSAGGALGRGILLLLLAVGIGVVLLAGTDQTAPADRLVAAAADEGTSDGGGGEPRGTGTSTSTSTVPQAPPTVPTRPARDVKVLVANGTDVQGAGRNVTEVLRPPGYNLLSPVDATGAKVDATSVYFAPEYAPEAGAIAQALEVPPAAVKPLPAEAPVRALNDANVLVVVGSELAARTAAPTTTTAGPAATTTTARAGATTTTR</sequence>
<name>A0A6J4IMW1_9ACTN</name>
<evidence type="ECO:0000259" key="3">
    <source>
        <dbReference type="Pfam" id="PF13399"/>
    </source>
</evidence>
<keyword evidence="2" id="KW-0472">Membrane</keyword>
<feature type="compositionally biased region" description="Low complexity" evidence="1">
    <location>
        <begin position="70"/>
        <end position="79"/>
    </location>
</feature>